<accession>A0A9X4KIV4</accession>
<evidence type="ECO:0000313" key="7">
    <source>
        <dbReference type="EMBL" id="MDG0792791.1"/>
    </source>
</evidence>
<name>A0A9X4KIV4_9BACL</name>
<reference evidence="7 8" key="1">
    <citation type="submission" date="2022-10" db="EMBL/GenBank/DDBJ databases">
        <title>Comparative genomic analysis of Cohnella hashimotonis sp. nov., isolated from the International Space Station.</title>
        <authorList>
            <person name="Simpson A."/>
            <person name="Venkateswaran K."/>
        </authorList>
    </citation>
    <scope>NUCLEOTIDE SEQUENCE [LARGE SCALE GENOMIC DNA]</scope>
    <source>
        <strain evidence="7 8">DSM 18997</strain>
    </source>
</reference>
<dbReference type="SUPFAM" id="SSF53822">
    <property type="entry name" value="Periplasmic binding protein-like I"/>
    <property type="match status" value="1"/>
</dbReference>
<dbReference type="PROSITE" id="PS50943">
    <property type="entry name" value="HTH_CROC1"/>
    <property type="match status" value="1"/>
</dbReference>
<dbReference type="PROSITE" id="PS50932">
    <property type="entry name" value="HTH_LACI_2"/>
    <property type="match status" value="1"/>
</dbReference>
<evidence type="ECO:0000256" key="2">
    <source>
        <dbReference type="ARBA" id="ARBA00023015"/>
    </source>
</evidence>
<sequence length="355" mass="39143">MKKTEINSVEIARLAGVSRSTVSRVINNYANVPPETRRKVMEVIDAYHYVPNLSAQVLAGKGTRTIGLFVIEAGRVSGDMLTNLLLASVVEHASARGYYVLTYIIRSTSDADNVRGVKDAFYQRRVDGGIFIGAANEEPLIEELIGEGFAIGVVDQHLPDRNEGNRIVANFDNAYGMSLAVGYLSELGHRDIGIVNGDMNRYSGIDKYNGFLQAMREHGLEVREPWVRPGSFHEEAGYQAARKLLEEEKRLPTAMIMANDSIAFGAIRAFQEAGMSVPADMSVIGFDDHALSARYKPALTTVAIDFGEMMRSLTDYVIGHIEGAEGTAIRYMSRSKLIRRESCRPIGQSSIRDTE</sequence>
<dbReference type="InterPro" id="IPR046335">
    <property type="entry name" value="LacI/GalR-like_sensor"/>
</dbReference>
<dbReference type="InterPro" id="IPR001387">
    <property type="entry name" value="Cro/C1-type_HTH"/>
</dbReference>
<evidence type="ECO:0000313" key="8">
    <source>
        <dbReference type="Proteomes" id="UP001153387"/>
    </source>
</evidence>
<keyword evidence="2" id="KW-0805">Transcription regulation</keyword>
<dbReference type="InterPro" id="IPR000843">
    <property type="entry name" value="HTH_LacI"/>
</dbReference>
<dbReference type="CDD" id="cd01392">
    <property type="entry name" value="HTH_LacI"/>
    <property type="match status" value="1"/>
</dbReference>
<dbReference type="AlphaFoldDB" id="A0A9X4KIV4"/>
<dbReference type="PANTHER" id="PTHR30146">
    <property type="entry name" value="LACI-RELATED TRANSCRIPTIONAL REPRESSOR"/>
    <property type="match status" value="1"/>
</dbReference>
<feature type="domain" description="HTH cro/C1-type" evidence="6">
    <location>
        <begin position="10"/>
        <end position="50"/>
    </location>
</feature>
<dbReference type="Pfam" id="PF13377">
    <property type="entry name" value="Peripla_BP_3"/>
    <property type="match status" value="1"/>
</dbReference>
<feature type="domain" description="HTH lacI-type" evidence="5">
    <location>
        <begin position="10"/>
        <end position="60"/>
    </location>
</feature>
<comment type="caution">
    <text evidence="7">The sequence shown here is derived from an EMBL/GenBank/DDBJ whole genome shotgun (WGS) entry which is preliminary data.</text>
</comment>
<dbReference type="GO" id="GO:0000976">
    <property type="term" value="F:transcription cis-regulatory region binding"/>
    <property type="evidence" value="ECO:0007669"/>
    <property type="project" value="TreeGrafter"/>
</dbReference>
<dbReference type="PANTHER" id="PTHR30146:SF148">
    <property type="entry name" value="HTH-TYPE TRANSCRIPTIONAL REPRESSOR PURR-RELATED"/>
    <property type="match status" value="1"/>
</dbReference>
<dbReference type="InterPro" id="IPR010982">
    <property type="entry name" value="Lambda_DNA-bd_dom_sf"/>
</dbReference>
<evidence type="ECO:0000259" key="5">
    <source>
        <dbReference type="PROSITE" id="PS50932"/>
    </source>
</evidence>
<dbReference type="Proteomes" id="UP001153387">
    <property type="component" value="Unassembled WGS sequence"/>
</dbReference>
<dbReference type="RefSeq" id="WP_277566551.1">
    <property type="nucleotide sequence ID" value="NZ_JAPDHZ010000003.1"/>
</dbReference>
<dbReference type="CDD" id="cd06267">
    <property type="entry name" value="PBP1_LacI_sugar_binding-like"/>
    <property type="match status" value="1"/>
</dbReference>
<dbReference type="EMBL" id="JAPDHZ010000003">
    <property type="protein sequence ID" value="MDG0792791.1"/>
    <property type="molecule type" value="Genomic_DNA"/>
</dbReference>
<keyword evidence="1" id="KW-0678">Repressor</keyword>
<keyword evidence="8" id="KW-1185">Reference proteome</keyword>
<evidence type="ECO:0000256" key="1">
    <source>
        <dbReference type="ARBA" id="ARBA00022491"/>
    </source>
</evidence>
<dbReference type="Gene3D" id="3.40.50.2300">
    <property type="match status" value="2"/>
</dbReference>
<keyword evidence="4" id="KW-0804">Transcription</keyword>
<dbReference type="SUPFAM" id="SSF47413">
    <property type="entry name" value="lambda repressor-like DNA-binding domains"/>
    <property type="match status" value="1"/>
</dbReference>
<gene>
    <name evidence="7" type="ORF">OMP38_19370</name>
</gene>
<organism evidence="7 8">
    <name type="scientific">Cohnella ginsengisoli</name>
    <dbReference type="NCBI Taxonomy" id="425004"/>
    <lineage>
        <taxon>Bacteria</taxon>
        <taxon>Bacillati</taxon>
        <taxon>Bacillota</taxon>
        <taxon>Bacilli</taxon>
        <taxon>Bacillales</taxon>
        <taxon>Paenibacillaceae</taxon>
        <taxon>Cohnella</taxon>
    </lineage>
</organism>
<dbReference type="Pfam" id="PF00356">
    <property type="entry name" value="LacI"/>
    <property type="match status" value="1"/>
</dbReference>
<evidence type="ECO:0000256" key="3">
    <source>
        <dbReference type="ARBA" id="ARBA00023125"/>
    </source>
</evidence>
<dbReference type="InterPro" id="IPR028082">
    <property type="entry name" value="Peripla_BP_I"/>
</dbReference>
<evidence type="ECO:0000259" key="6">
    <source>
        <dbReference type="PROSITE" id="PS50943"/>
    </source>
</evidence>
<protein>
    <submittedName>
        <fullName evidence="7">LacI family transcriptional regulator</fullName>
    </submittedName>
</protein>
<evidence type="ECO:0000256" key="4">
    <source>
        <dbReference type="ARBA" id="ARBA00023163"/>
    </source>
</evidence>
<dbReference type="GO" id="GO:0003700">
    <property type="term" value="F:DNA-binding transcription factor activity"/>
    <property type="evidence" value="ECO:0007669"/>
    <property type="project" value="TreeGrafter"/>
</dbReference>
<dbReference type="SMART" id="SM00354">
    <property type="entry name" value="HTH_LACI"/>
    <property type="match status" value="1"/>
</dbReference>
<keyword evidence="3" id="KW-0238">DNA-binding</keyword>
<dbReference type="Gene3D" id="1.10.260.40">
    <property type="entry name" value="lambda repressor-like DNA-binding domains"/>
    <property type="match status" value="1"/>
</dbReference>
<proteinExistence type="predicted"/>